<dbReference type="PANTHER" id="PTHR42760">
    <property type="entry name" value="SHORT-CHAIN DEHYDROGENASES/REDUCTASES FAMILY MEMBER"/>
    <property type="match status" value="1"/>
</dbReference>
<feature type="region of interest" description="Disordered" evidence="3">
    <location>
        <begin position="270"/>
        <end position="294"/>
    </location>
</feature>
<dbReference type="Proteomes" id="UP000306192">
    <property type="component" value="Unassembled WGS sequence"/>
</dbReference>
<dbReference type="CDD" id="cd05233">
    <property type="entry name" value="SDR_c"/>
    <property type="match status" value="1"/>
</dbReference>
<evidence type="ECO:0000313" key="6">
    <source>
        <dbReference type="Proteomes" id="UP000306192"/>
    </source>
</evidence>
<dbReference type="PANTHER" id="PTHR42760:SF133">
    <property type="entry name" value="3-OXOACYL-[ACYL-CARRIER-PROTEIN] REDUCTASE"/>
    <property type="match status" value="1"/>
</dbReference>
<feature type="compositionally biased region" description="Polar residues" evidence="3">
    <location>
        <begin position="284"/>
        <end position="294"/>
    </location>
</feature>
<proteinExistence type="inferred from homology"/>
<dbReference type="InterPro" id="IPR057326">
    <property type="entry name" value="KR_dom"/>
</dbReference>
<dbReference type="InterPro" id="IPR036291">
    <property type="entry name" value="NAD(P)-bd_dom_sf"/>
</dbReference>
<protein>
    <submittedName>
        <fullName evidence="5">SDR family oxidoreductase</fullName>
    </submittedName>
</protein>
<dbReference type="GO" id="GO:0016616">
    <property type="term" value="F:oxidoreductase activity, acting on the CH-OH group of donors, NAD or NADP as acceptor"/>
    <property type="evidence" value="ECO:0007669"/>
    <property type="project" value="TreeGrafter"/>
</dbReference>
<evidence type="ECO:0000256" key="2">
    <source>
        <dbReference type="ARBA" id="ARBA00023002"/>
    </source>
</evidence>
<dbReference type="Pfam" id="PF13561">
    <property type="entry name" value="adh_short_C2"/>
    <property type="match status" value="1"/>
</dbReference>
<dbReference type="SMART" id="SM00822">
    <property type="entry name" value="PKS_KR"/>
    <property type="match status" value="1"/>
</dbReference>
<organism evidence="5 6">
    <name type="scientific">Subtercola vilae</name>
    <dbReference type="NCBI Taxonomy" id="2056433"/>
    <lineage>
        <taxon>Bacteria</taxon>
        <taxon>Bacillati</taxon>
        <taxon>Actinomycetota</taxon>
        <taxon>Actinomycetes</taxon>
        <taxon>Micrococcales</taxon>
        <taxon>Microbacteriaceae</taxon>
        <taxon>Subtercola</taxon>
    </lineage>
</organism>
<dbReference type="AlphaFoldDB" id="A0A4T2CAV6"/>
<evidence type="ECO:0000259" key="4">
    <source>
        <dbReference type="SMART" id="SM00822"/>
    </source>
</evidence>
<sequence>MTPDLFDLTGRRVLLTGAAGGIGRALALGLARAGADLALTERPGVTPSAEFSEALAATTRDVRWYFHDLSEAETLTDFVDSVWADGPLDVLVNNAGYATMDHFNRIDYAAWRATMSVDLDAPFLISQRVAERMIHDRVQGRIIMISSKNGLQAEPGLAHYNAAKGGLELLARSLAVELGPHGITVNTVCPGIVDTGLASDFPLDWEKFTPYYQQHIPLENRFARPDEMVGPVLFLASAAGSYVNGHSLVVDGGVLANQVPRLQFMQPFADRIDDSGRNRPADPQRSTTTKESSQ</sequence>
<dbReference type="RefSeq" id="WP_136640318.1">
    <property type="nucleotide sequence ID" value="NZ_QYRT01000001.1"/>
</dbReference>
<feature type="domain" description="Ketoreductase" evidence="4">
    <location>
        <begin position="11"/>
        <end position="191"/>
    </location>
</feature>
<dbReference type="InterPro" id="IPR020904">
    <property type="entry name" value="Sc_DH/Rdtase_CS"/>
</dbReference>
<evidence type="ECO:0000256" key="1">
    <source>
        <dbReference type="ARBA" id="ARBA00006484"/>
    </source>
</evidence>
<dbReference type="PRINTS" id="PR00081">
    <property type="entry name" value="GDHRDH"/>
</dbReference>
<comment type="similarity">
    <text evidence="1">Belongs to the short-chain dehydrogenases/reductases (SDR) family.</text>
</comment>
<dbReference type="SUPFAM" id="SSF51735">
    <property type="entry name" value="NAD(P)-binding Rossmann-fold domains"/>
    <property type="match status" value="1"/>
</dbReference>
<keyword evidence="2" id="KW-0560">Oxidoreductase</keyword>
<evidence type="ECO:0000313" key="5">
    <source>
        <dbReference type="EMBL" id="TIH40979.1"/>
    </source>
</evidence>
<evidence type="ECO:0000256" key="3">
    <source>
        <dbReference type="SAM" id="MobiDB-lite"/>
    </source>
</evidence>
<dbReference type="InterPro" id="IPR002347">
    <property type="entry name" value="SDR_fam"/>
</dbReference>
<dbReference type="OrthoDB" id="4481821at2"/>
<dbReference type="PRINTS" id="PR00080">
    <property type="entry name" value="SDRFAMILY"/>
</dbReference>
<reference evidence="5 6" key="1">
    <citation type="journal article" date="2019" name="Microorganisms">
        <title>Systematic Affiliation and Genome Analysis of Subtercola vilae DB165(T) with Particular Emphasis on Cold Adaptation of an Isolate from a High-Altitude Cold Volcano Lake.</title>
        <authorList>
            <person name="Villalobos A.S."/>
            <person name="Wiese J."/>
            <person name="Imhoff J.F."/>
            <person name="Dorador C."/>
            <person name="Keller A."/>
            <person name="Hentschel U."/>
        </authorList>
    </citation>
    <scope>NUCLEOTIDE SEQUENCE [LARGE SCALE GENOMIC DNA]</scope>
    <source>
        <strain evidence="5 6">DB165</strain>
    </source>
</reference>
<dbReference type="Gene3D" id="3.40.50.720">
    <property type="entry name" value="NAD(P)-binding Rossmann-like Domain"/>
    <property type="match status" value="1"/>
</dbReference>
<name>A0A4T2CAV6_9MICO</name>
<dbReference type="EMBL" id="QYRT01000001">
    <property type="protein sequence ID" value="TIH40979.1"/>
    <property type="molecule type" value="Genomic_DNA"/>
</dbReference>
<comment type="caution">
    <text evidence="5">The sequence shown here is derived from an EMBL/GenBank/DDBJ whole genome shotgun (WGS) entry which is preliminary data.</text>
</comment>
<dbReference type="PROSITE" id="PS00061">
    <property type="entry name" value="ADH_SHORT"/>
    <property type="match status" value="1"/>
</dbReference>
<gene>
    <name evidence="5" type="ORF">D4765_00845</name>
</gene>
<dbReference type="FunFam" id="3.40.50.720:FF:000084">
    <property type="entry name" value="Short-chain dehydrogenase reductase"/>
    <property type="match status" value="1"/>
</dbReference>
<keyword evidence="6" id="KW-1185">Reference proteome</keyword>
<feature type="compositionally biased region" description="Basic and acidic residues" evidence="3">
    <location>
        <begin position="270"/>
        <end position="282"/>
    </location>
</feature>
<accession>A0A4T2CAV6</accession>